<evidence type="ECO:0000313" key="2">
    <source>
        <dbReference type="Proteomes" id="UP000076023"/>
    </source>
</evidence>
<dbReference type="InterPro" id="IPR048683">
    <property type="entry name" value="Sf6_terminase"/>
</dbReference>
<name>A0A146G7F3_TERSA</name>
<protein>
    <recommendedName>
        <fullName evidence="3">Phage terminase small subunit</fullName>
    </recommendedName>
</protein>
<dbReference type="Gene3D" id="1.10.10.60">
    <property type="entry name" value="Homeodomain-like"/>
    <property type="match status" value="1"/>
</dbReference>
<gene>
    <name evidence="1" type="ORF">TSACC_21696</name>
</gene>
<dbReference type="EMBL" id="BDCO01000002">
    <property type="protein sequence ID" value="GAT33283.1"/>
    <property type="molecule type" value="Genomic_DNA"/>
</dbReference>
<keyword evidence="2" id="KW-1185">Reference proteome</keyword>
<dbReference type="Pfam" id="PF20901">
    <property type="entry name" value="Sf6_terminase"/>
    <property type="match status" value="1"/>
</dbReference>
<dbReference type="STRING" id="690879.TSACC_21696"/>
<evidence type="ECO:0008006" key="3">
    <source>
        <dbReference type="Google" id="ProtNLM"/>
    </source>
</evidence>
<dbReference type="AlphaFoldDB" id="A0A146G7F3"/>
<sequence>MGRPSKFTPEIAASICEAIASTPRGLDYICGTNEEFPSAKTVHAWLNEHEDFRKSYVLARERQADLLFDECLEIADNAAQDTILLEKNGCEIELPDKEWILRSKLRVDTRMRMAGKLAPKKYGDKQEVTHQPGDGFTEFLTQIRNPGA</sequence>
<reference evidence="2" key="1">
    <citation type="journal article" date="2017" name="Genome Announc.">
        <title>Draft Genome Sequence of Terrimicrobium sacchariphilum NM-5T, a Facultative Anaerobic Soil Bacterium of the Class Spartobacteria.</title>
        <authorList>
            <person name="Qiu Y.L."/>
            <person name="Tourlousse D.M."/>
            <person name="Matsuura N."/>
            <person name="Ohashi A."/>
            <person name="Sekiguchi Y."/>
        </authorList>
    </citation>
    <scope>NUCLEOTIDE SEQUENCE [LARGE SCALE GENOMIC DNA]</scope>
    <source>
        <strain evidence="2">NM-5</strain>
    </source>
</reference>
<proteinExistence type="predicted"/>
<dbReference type="InParanoid" id="A0A146G7F3"/>
<organism evidence="1 2">
    <name type="scientific">Terrimicrobium sacchariphilum</name>
    <dbReference type="NCBI Taxonomy" id="690879"/>
    <lineage>
        <taxon>Bacteria</taxon>
        <taxon>Pseudomonadati</taxon>
        <taxon>Verrucomicrobiota</taxon>
        <taxon>Terrimicrobiia</taxon>
        <taxon>Terrimicrobiales</taxon>
        <taxon>Terrimicrobiaceae</taxon>
        <taxon>Terrimicrobium</taxon>
    </lineage>
</organism>
<dbReference type="RefSeq" id="WP_075079037.1">
    <property type="nucleotide sequence ID" value="NZ_BDCO01000002.1"/>
</dbReference>
<accession>A0A146G7F3</accession>
<dbReference type="Proteomes" id="UP000076023">
    <property type="component" value="Unassembled WGS sequence"/>
</dbReference>
<comment type="caution">
    <text evidence="1">The sequence shown here is derived from an EMBL/GenBank/DDBJ whole genome shotgun (WGS) entry which is preliminary data.</text>
</comment>
<evidence type="ECO:0000313" key="1">
    <source>
        <dbReference type="EMBL" id="GAT33283.1"/>
    </source>
</evidence>
<dbReference type="OrthoDB" id="5868871at2"/>